<accession>A0A8R1YJL3</accession>
<dbReference type="EnsemblMetazoa" id="PPA28290.1">
    <property type="protein sequence ID" value="PPA28290.1"/>
    <property type="gene ID" value="WBGene00117844"/>
</dbReference>
<reference evidence="1" key="2">
    <citation type="submission" date="2022-06" db="UniProtKB">
        <authorList>
            <consortium name="EnsemblMetazoa"/>
        </authorList>
    </citation>
    <scope>IDENTIFICATION</scope>
    <source>
        <strain evidence="1">PS312</strain>
    </source>
</reference>
<proteinExistence type="predicted"/>
<evidence type="ECO:0000313" key="2">
    <source>
        <dbReference type="Proteomes" id="UP000005239"/>
    </source>
</evidence>
<gene>
    <name evidence="1" type="primary">WBGene00117844</name>
</gene>
<keyword evidence="2" id="KW-1185">Reference proteome</keyword>
<organism evidence="1 2">
    <name type="scientific">Pristionchus pacificus</name>
    <name type="common">Parasitic nematode worm</name>
    <dbReference type="NCBI Taxonomy" id="54126"/>
    <lineage>
        <taxon>Eukaryota</taxon>
        <taxon>Metazoa</taxon>
        <taxon>Ecdysozoa</taxon>
        <taxon>Nematoda</taxon>
        <taxon>Chromadorea</taxon>
        <taxon>Rhabditida</taxon>
        <taxon>Rhabditina</taxon>
        <taxon>Diplogasteromorpha</taxon>
        <taxon>Diplogasteroidea</taxon>
        <taxon>Neodiplogasteridae</taxon>
        <taxon>Pristionchus</taxon>
    </lineage>
</organism>
<protein>
    <submittedName>
        <fullName evidence="1">Uncharacterized protein</fullName>
    </submittedName>
</protein>
<dbReference type="Proteomes" id="UP000005239">
    <property type="component" value="Unassembled WGS sequence"/>
</dbReference>
<accession>A0A2A6B632</accession>
<name>A0A2A6B632_PRIPA</name>
<dbReference type="AlphaFoldDB" id="A0A2A6B632"/>
<sequence length="335" mass="39400">MYPNSADLFVSKDSQQKSRNYLTEPESHFSFTHSLSKCCLNSRDPIEAAHHNTYLSPITWSNVGCELEKAKVHLDFDRERECFDLLNQSWVLTNLGHHRVSQIVKRFKIDFLQERVALHKIVKHLRKIEQKGRTPCQFSTRFDFNFIEYVDSKRIASPSSYINPTVNRASIRNSTLLSIMKWAHANDDMTVLSLMEQFLLLDEEEKYFNHYMLLHLANRFNFPTLRMRCLSSLRTVNCIEDFQSSSNYMDHLSSIDREQLDKRLEIFRDYQNMEVKVADEVYQFDLHSDCYFNESIQARYLPDVYLNNTDTDDNSMCGGGEIVGFNFEYINSLIP</sequence>
<evidence type="ECO:0000313" key="1">
    <source>
        <dbReference type="EnsemblMetazoa" id="PPA28290.1"/>
    </source>
</evidence>
<reference evidence="2" key="1">
    <citation type="journal article" date="2008" name="Nat. Genet.">
        <title>The Pristionchus pacificus genome provides a unique perspective on nematode lifestyle and parasitism.</title>
        <authorList>
            <person name="Dieterich C."/>
            <person name="Clifton S.W."/>
            <person name="Schuster L.N."/>
            <person name="Chinwalla A."/>
            <person name="Delehaunty K."/>
            <person name="Dinkelacker I."/>
            <person name="Fulton L."/>
            <person name="Fulton R."/>
            <person name="Godfrey J."/>
            <person name="Minx P."/>
            <person name="Mitreva M."/>
            <person name="Roeseler W."/>
            <person name="Tian H."/>
            <person name="Witte H."/>
            <person name="Yang S.P."/>
            <person name="Wilson R.K."/>
            <person name="Sommer R.J."/>
        </authorList>
    </citation>
    <scope>NUCLEOTIDE SEQUENCE [LARGE SCALE GENOMIC DNA]</scope>
    <source>
        <strain evidence="2">PS312</strain>
    </source>
</reference>